<dbReference type="EMBL" id="JAFBED010000008">
    <property type="protein sequence ID" value="MBM7621486.1"/>
    <property type="molecule type" value="Genomic_DNA"/>
</dbReference>
<dbReference type="Proteomes" id="UP000737402">
    <property type="component" value="Unassembled WGS sequence"/>
</dbReference>
<name>A0ABS2P3Q3_9BACI</name>
<dbReference type="RefSeq" id="WP_204418275.1">
    <property type="nucleotide sequence ID" value="NZ_JAFBED010000008.1"/>
</dbReference>
<accession>A0ABS2P3Q3</accession>
<evidence type="ECO:0000313" key="3">
    <source>
        <dbReference type="Proteomes" id="UP000737402"/>
    </source>
</evidence>
<protein>
    <submittedName>
        <fullName evidence="2">Uncharacterized protein</fullName>
    </submittedName>
</protein>
<keyword evidence="1" id="KW-1133">Transmembrane helix</keyword>
<organism evidence="2 3">
    <name type="scientific">Sutcliffiella tianshenii</name>
    <dbReference type="NCBI Taxonomy" id="1463404"/>
    <lineage>
        <taxon>Bacteria</taxon>
        <taxon>Bacillati</taxon>
        <taxon>Bacillota</taxon>
        <taxon>Bacilli</taxon>
        <taxon>Bacillales</taxon>
        <taxon>Bacillaceae</taxon>
        <taxon>Sutcliffiella</taxon>
    </lineage>
</organism>
<keyword evidence="3" id="KW-1185">Reference proteome</keyword>
<reference evidence="2 3" key="1">
    <citation type="submission" date="2021-01" db="EMBL/GenBank/DDBJ databases">
        <title>Genomic Encyclopedia of Type Strains, Phase IV (KMG-IV): sequencing the most valuable type-strain genomes for metagenomic binning, comparative biology and taxonomic classification.</title>
        <authorList>
            <person name="Goeker M."/>
        </authorList>
    </citation>
    <scope>NUCLEOTIDE SEQUENCE [LARGE SCALE GENOMIC DNA]</scope>
    <source>
        <strain evidence="2 3">DSM 25879</strain>
    </source>
</reference>
<comment type="caution">
    <text evidence="2">The sequence shown here is derived from an EMBL/GenBank/DDBJ whole genome shotgun (WGS) entry which is preliminary data.</text>
</comment>
<keyword evidence="1" id="KW-0812">Transmembrane</keyword>
<evidence type="ECO:0000256" key="1">
    <source>
        <dbReference type="SAM" id="Phobius"/>
    </source>
</evidence>
<evidence type="ECO:0000313" key="2">
    <source>
        <dbReference type="EMBL" id="MBM7621486.1"/>
    </source>
</evidence>
<sequence length="51" mass="5946">MDTRGRRIVRNKSRSQFHYLVLAKEFISSFVLHALSLAIVATFLIWVLNQV</sequence>
<gene>
    <name evidence="2" type="ORF">JOC95_003375</name>
</gene>
<feature type="transmembrane region" description="Helical" evidence="1">
    <location>
        <begin position="21"/>
        <end position="48"/>
    </location>
</feature>
<keyword evidence="1" id="KW-0472">Membrane</keyword>
<proteinExistence type="predicted"/>